<dbReference type="Pfam" id="PF13333">
    <property type="entry name" value="rve_2"/>
    <property type="match status" value="1"/>
</dbReference>
<evidence type="ECO:0000313" key="3">
    <source>
        <dbReference type="EMBL" id="VWL84958.1"/>
    </source>
</evidence>
<sequence length="269" mass="31850">MCEVLELNRSTYYNFLKYNAKDEKDKELKETIKQIDKEVFSTYGRNRMTIEVNKRLNSNYNSKKIRRIMKELNIECVIRVKKKRFKKTAAEYTAENLMNRDFTVEAENQKWSTDVTEVKTAEGKIYISGIIDIHSKKLLGYSIRNTNDNELVFTNLKDVIEKENIDIDNNNLMIQTDRGYQYTSYGFKHIRGNIKHSMSRPGHCPDNSPIESFWGIFKSEFVYNPICKEYFKTKELAIKEIENYFKFYNETRITLKGTTPNIIRNNSLI</sequence>
<dbReference type="EMBL" id="CABWIB010000001">
    <property type="protein sequence ID" value="VWL84958.1"/>
    <property type="molecule type" value="Genomic_DNA"/>
</dbReference>
<dbReference type="AlphaFoldDB" id="A0A6I8M9J1"/>
<dbReference type="Pfam" id="PF13276">
    <property type="entry name" value="HTH_21"/>
    <property type="match status" value="1"/>
</dbReference>
<dbReference type="InterPro" id="IPR025948">
    <property type="entry name" value="HTH-like_dom"/>
</dbReference>
<protein>
    <recommendedName>
        <fullName evidence="1">Integrase catalytic domain-containing protein</fullName>
    </recommendedName>
</protein>
<organism evidence="2 4">
    <name type="scientific">Oceanivirga miroungae</name>
    <dbReference type="NCBI Taxonomy" id="1130046"/>
    <lineage>
        <taxon>Bacteria</taxon>
        <taxon>Fusobacteriati</taxon>
        <taxon>Fusobacteriota</taxon>
        <taxon>Fusobacteriia</taxon>
        <taxon>Fusobacteriales</taxon>
        <taxon>Leptotrichiaceae</taxon>
        <taxon>Oceanivirga</taxon>
    </lineage>
</organism>
<name>A0A6I8M9J1_9FUSO</name>
<dbReference type="PANTHER" id="PTHR46889">
    <property type="entry name" value="TRANSPOSASE INSF FOR INSERTION SEQUENCE IS3B-RELATED"/>
    <property type="match status" value="1"/>
</dbReference>
<dbReference type="NCBIfam" id="NF033516">
    <property type="entry name" value="transpos_IS3"/>
    <property type="match status" value="1"/>
</dbReference>
<proteinExistence type="predicted"/>
<dbReference type="InterPro" id="IPR012337">
    <property type="entry name" value="RNaseH-like_sf"/>
</dbReference>
<dbReference type="InterPro" id="IPR050900">
    <property type="entry name" value="Transposase_IS3/IS150/IS904"/>
</dbReference>
<dbReference type="InterPro" id="IPR001584">
    <property type="entry name" value="Integrase_cat-core"/>
</dbReference>
<dbReference type="PANTHER" id="PTHR46889:SF4">
    <property type="entry name" value="TRANSPOSASE INSO FOR INSERTION SEQUENCE ELEMENT IS911B-RELATED"/>
    <property type="match status" value="1"/>
</dbReference>
<dbReference type="GO" id="GO:0003676">
    <property type="term" value="F:nucleic acid binding"/>
    <property type="evidence" value="ECO:0007669"/>
    <property type="project" value="InterPro"/>
</dbReference>
<dbReference type="Pfam" id="PF00665">
    <property type="entry name" value="rve"/>
    <property type="match status" value="1"/>
</dbReference>
<dbReference type="PROSITE" id="PS50994">
    <property type="entry name" value="INTEGRASE"/>
    <property type="match status" value="1"/>
</dbReference>
<feature type="domain" description="Integrase catalytic" evidence="1">
    <location>
        <begin position="103"/>
        <end position="268"/>
    </location>
</feature>
<evidence type="ECO:0000313" key="4">
    <source>
        <dbReference type="Proteomes" id="UP000419017"/>
    </source>
</evidence>
<dbReference type="EMBL" id="CABWIB010000001">
    <property type="protein sequence ID" value="VWL84928.1"/>
    <property type="molecule type" value="Genomic_DNA"/>
</dbReference>
<dbReference type="SUPFAM" id="SSF53098">
    <property type="entry name" value="Ribonuclease H-like"/>
    <property type="match status" value="1"/>
</dbReference>
<dbReference type="Gene3D" id="3.30.420.10">
    <property type="entry name" value="Ribonuclease H-like superfamily/Ribonuclease H"/>
    <property type="match status" value="1"/>
</dbReference>
<dbReference type="Proteomes" id="UP000419017">
    <property type="component" value="Unassembled WGS sequence"/>
</dbReference>
<evidence type="ECO:0000259" key="1">
    <source>
        <dbReference type="PROSITE" id="PS50994"/>
    </source>
</evidence>
<reference evidence="2 4" key="1">
    <citation type="submission" date="2019-10" db="EMBL/GenBank/DDBJ databases">
        <authorList>
            <person name="Blom J."/>
        </authorList>
    </citation>
    <scope>NUCLEOTIDE SEQUENCE [LARGE SCALE GENOMIC DNA]</scope>
    <source>
        <strain evidence="2 4">ES3154-GLU</strain>
    </source>
</reference>
<dbReference type="GO" id="GO:0015074">
    <property type="term" value="P:DNA integration"/>
    <property type="evidence" value="ECO:0007669"/>
    <property type="project" value="InterPro"/>
</dbReference>
<accession>A0A6I8M9J1</accession>
<keyword evidence="4" id="KW-1185">Reference proteome</keyword>
<dbReference type="InterPro" id="IPR036397">
    <property type="entry name" value="RNaseH_sf"/>
</dbReference>
<dbReference type="InterPro" id="IPR048020">
    <property type="entry name" value="Transpos_IS3"/>
</dbReference>
<evidence type="ECO:0000313" key="2">
    <source>
        <dbReference type="EMBL" id="VWL84928.1"/>
    </source>
</evidence>
<gene>
    <name evidence="2" type="ORF">OMES3154_00202</name>
    <name evidence="3" type="ORF">OMES3154_00230</name>
</gene>